<reference evidence="4 5" key="1">
    <citation type="journal article" date="2014" name="Appl. Environ. Microbiol.">
        <title>Genomic features of a bumble bee symbiont reflect its host environment.</title>
        <authorList>
            <person name="Martinson V.G."/>
            <person name="Magoc T."/>
            <person name="Koch H."/>
            <person name="Salzberg S.L."/>
            <person name="Moran N.A."/>
        </authorList>
    </citation>
    <scope>NUCLEOTIDE SEQUENCE [LARGE SCALE GENOMIC DNA]</scope>
    <source>
        <strain evidence="4 5">Bimp</strain>
    </source>
</reference>
<dbReference type="PANTHER" id="PTHR43713">
    <property type="entry name" value="GLUTAMATE-1-SEMIALDEHYDE 2,1-AMINOMUTASE"/>
    <property type="match status" value="1"/>
</dbReference>
<dbReference type="Proteomes" id="UP000506160">
    <property type="component" value="Unassembled WGS sequence"/>
</dbReference>
<keyword evidence="5" id="KW-1185">Reference proteome</keyword>
<dbReference type="InterPro" id="IPR015422">
    <property type="entry name" value="PyrdxlP-dep_Trfase_small"/>
</dbReference>
<gene>
    <name evidence="4" type="ORF">O970_02890</name>
</gene>
<dbReference type="FunFam" id="3.90.1150.10:FF:000012">
    <property type="entry name" value="Glutamate-1-semialdehyde 2,1-aminomutase"/>
    <property type="match status" value="1"/>
</dbReference>
<evidence type="ECO:0000313" key="4">
    <source>
        <dbReference type="EMBL" id="TEA27604.1"/>
    </source>
</evidence>
<dbReference type="GO" id="GO:0008483">
    <property type="term" value="F:transaminase activity"/>
    <property type="evidence" value="ECO:0007669"/>
    <property type="project" value="UniProtKB-KW"/>
</dbReference>
<protein>
    <recommendedName>
        <fullName evidence="2">Glutamate-1-semialdehyde 2,1-aminomutase</fullName>
    </recommendedName>
    <alternativeName>
        <fullName evidence="3">Glutamate-1-semialdehyde aminotransferase</fullName>
    </alternativeName>
</protein>
<feature type="non-terminal residue" evidence="4">
    <location>
        <position position="1"/>
    </location>
</feature>
<proteinExistence type="predicted"/>
<accession>A0AB94IDR2</accession>
<keyword evidence="4" id="KW-0032">Aminotransferase</keyword>
<dbReference type="SUPFAM" id="SSF53383">
    <property type="entry name" value="PLP-dependent transferases"/>
    <property type="match status" value="1"/>
</dbReference>
<name>A0AB94IDR2_9GAMM</name>
<comment type="caution">
    <text evidence="4">The sequence shown here is derived from an EMBL/GenBank/DDBJ whole genome shotgun (WGS) entry which is preliminary data.</text>
</comment>
<evidence type="ECO:0000256" key="3">
    <source>
        <dbReference type="ARBA" id="ARBA00031365"/>
    </source>
</evidence>
<evidence type="ECO:0000256" key="1">
    <source>
        <dbReference type="ARBA" id="ARBA00001933"/>
    </source>
</evidence>
<dbReference type="Gene3D" id="3.90.1150.10">
    <property type="entry name" value="Aspartate Aminotransferase, domain 1"/>
    <property type="match status" value="1"/>
</dbReference>
<keyword evidence="4" id="KW-0808">Transferase</keyword>
<organism evidence="4 5">
    <name type="scientific">Candidatus Schmidhempelia bombi str. Bimp</name>
    <dbReference type="NCBI Taxonomy" id="1387197"/>
    <lineage>
        <taxon>Bacteria</taxon>
        <taxon>Pseudomonadati</taxon>
        <taxon>Pseudomonadota</taxon>
        <taxon>Gammaproteobacteria</taxon>
        <taxon>Orbales</taxon>
        <taxon>Orbaceae</taxon>
        <taxon>Candidatus Schmidhempelia</taxon>
    </lineage>
</organism>
<evidence type="ECO:0000313" key="5">
    <source>
        <dbReference type="Proteomes" id="UP000506160"/>
    </source>
</evidence>
<evidence type="ECO:0000256" key="2">
    <source>
        <dbReference type="ARBA" id="ARBA00015416"/>
    </source>
</evidence>
<dbReference type="InterPro" id="IPR015424">
    <property type="entry name" value="PyrdxlP-dep_Trfase"/>
</dbReference>
<dbReference type="AlphaFoldDB" id="A0AB94IDR2"/>
<comment type="cofactor">
    <cofactor evidence="1">
        <name>pyridoxal 5'-phosphate</name>
        <dbReference type="ChEBI" id="CHEBI:597326"/>
    </cofactor>
</comment>
<dbReference type="EMBL" id="AWGA01000025">
    <property type="protein sequence ID" value="TEA27604.1"/>
    <property type="molecule type" value="Genomic_DNA"/>
</dbReference>
<dbReference type="PANTHER" id="PTHR43713:SF3">
    <property type="entry name" value="GLUTAMATE-1-SEMIALDEHYDE 2,1-AMINOMUTASE 1, CHLOROPLASTIC-RELATED"/>
    <property type="match status" value="1"/>
</dbReference>
<sequence length="119" mass="13229">GFACLSQLTETGVYSRLNQLTSLLTEGLANAAKKYNVPLVVNRAGAMFGLFFTDRAEVTTYEDVMSSDVELFKKFFHYMLNNGVYFAPSAFEAGFISLAHSEQDIEKTVAAAERFFAMQ</sequence>